<sequence length="116" mass="12647">MAQRAAGWLTPLWQQVLALCATPPRGARGAERIQHRPAWESASRNLAQRQRPTGHGCAAGVEAGKHGQWGAPVPSGASERPKALAQPQQGMSLYLDIITTRRVDIASTRCKWEKND</sequence>
<comment type="caution">
    <text evidence="3">The sequence shown here is derived from an EMBL/GenBank/DDBJ whole genome shotgun (WGS) entry which is preliminary data.</text>
</comment>
<name>A0A395NM45_TRIAR</name>
<feature type="chain" id="PRO_5017237547" evidence="2">
    <location>
        <begin position="19"/>
        <end position="116"/>
    </location>
</feature>
<proteinExistence type="predicted"/>
<feature type="compositionally biased region" description="Polar residues" evidence="1">
    <location>
        <begin position="42"/>
        <end position="51"/>
    </location>
</feature>
<keyword evidence="4" id="KW-1185">Reference proteome</keyword>
<dbReference type="Proteomes" id="UP000266272">
    <property type="component" value="Unassembled WGS sequence"/>
</dbReference>
<evidence type="ECO:0000256" key="1">
    <source>
        <dbReference type="SAM" id="MobiDB-lite"/>
    </source>
</evidence>
<dbReference type="EMBL" id="PXOA01000316">
    <property type="protein sequence ID" value="RFU76943.1"/>
    <property type="molecule type" value="Genomic_DNA"/>
</dbReference>
<evidence type="ECO:0000313" key="4">
    <source>
        <dbReference type="Proteomes" id="UP000266272"/>
    </source>
</evidence>
<accession>A0A395NM45</accession>
<feature type="signal peptide" evidence="2">
    <location>
        <begin position="1"/>
        <end position="18"/>
    </location>
</feature>
<protein>
    <submittedName>
        <fullName evidence="3">Uncharacterized protein</fullName>
    </submittedName>
</protein>
<reference evidence="3 4" key="1">
    <citation type="journal article" date="2018" name="PLoS Pathog.">
        <title>Evolution of structural diversity of trichothecenes, a family of toxins produced by plant pathogenic and entomopathogenic fungi.</title>
        <authorList>
            <person name="Proctor R.H."/>
            <person name="McCormick S.P."/>
            <person name="Kim H.S."/>
            <person name="Cardoza R.E."/>
            <person name="Stanley A.M."/>
            <person name="Lindo L."/>
            <person name="Kelly A."/>
            <person name="Brown D.W."/>
            <person name="Lee T."/>
            <person name="Vaughan M.M."/>
            <person name="Alexander N.J."/>
            <person name="Busman M."/>
            <person name="Gutierrez S."/>
        </authorList>
    </citation>
    <scope>NUCLEOTIDE SEQUENCE [LARGE SCALE GENOMIC DNA]</scope>
    <source>
        <strain evidence="3 4">IBT 40837</strain>
    </source>
</reference>
<dbReference type="AlphaFoldDB" id="A0A395NM45"/>
<gene>
    <name evidence="3" type="ORF">TARUN_5291</name>
</gene>
<evidence type="ECO:0000313" key="3">
    <source>
        <dbReference type="EMBL" id="RFU76943.1"/>
    </source>
</evidence>
<keyword evidence="2" id="KW-0732">Signal</keyword>
<feature type="region of interest" description="Disordered" evidence="1">
    <location>
        <begin position="28"/>
        <end position="86"/>
    </location>
</feature>
<organism evidence="3 4">
    <name type="scientific">Trichoderma arundinaceum</name>
    <dbReference type="NCBI Taxonomy" id="490622"/>
    <lineage>
        <taxon>Eukaryota</taxon>
        <taxon>Fungi</taxon>
        <taxon>Dikarya</taxon>
        <taxon>Ascomycota</taxon>
        <taxon>Pezizomycotina</taxon>
        <taxon>Sordariomycetes</taxon>
        <taxon>Hypocreomycetidae</taxon>
        <taxon>Hypocreales</taxon>
        <taxon>Hypocreaceae</taxon>
        <taxon>Trichoderma</taxon>
    </lineage>
</organism>
<feature type="compositionally biased region" description="Basic and acidic residues" evidence="1">
    <location>
        <begin position="28"/>
        <end position="38"/>
    </location>
</feature>
<evidence type="ECO:0000256" key="2">
    <source>
        <dbReference type="SAM" id="SignalP"/>
    </source>
</evidence>